<evidence type="ECO:0000256" key="2">
    <source>
        <dbReference type="SAM" id="Phobius"/>
    </source>
</evidence>
<keyword evidence="2" id="KW-0472">Membrane</keyword>
<feature type="region of interest" description="Disordered" evidence="1">
    <location>
        <begin position="17"/>
        <end position="71"/>
    </location>
</feature>
<evidence type="ECO:0000313" key="3">
    <source>
        <dbReference type="EMBL" id="KAH7165359.1"/>
    </source>
</evidence>
<reference evidence="3" key="1">
    <citation type="journal article" date="2021" name="Nat. Commun.">
        <title>Genetic determinants of endophytism in the Arabidopsis root mycobiome.</title>
        <authorList>
            <person name="Mesny F."/>
            <person name="Miyauchi S."/>
            <person name="Thiergart T."/>
            <person name="Pickel B."/>
            <person name="Atanasova L."/>
            <person name="Karlsson M."/>
            <person name="Huettel B."/>
            <person name="Barry K.W."/>
            <person name="Haridas S."/>
            <person name="Chen C."/>
            <person name="Bauer D."/>
            <person name="Andreopoulos W."/>
            <person name="Pangilinan J."/>
            <person name="LaButti K."/>
            <person name="Riley R."/>
            <person name="Lipzen A."/>
            <person name="Clum A."/>
            <person name="Drula E."/>
            <person name="Henrissat B."/>
            <person name="Kohler A."/>
            <person name="Grigoriev I.V."/>
            <person name="Martin F.M."/>
            <person name="Hacquard S."/>
        </authorList>
    </citation>
    <scope>NUCLEOTIDE SEQUENCE</scope>
    <source>
        <strain evidence="3">MPI-CAGE-AT-0147</strain>
    </source>
</reference>
<evidence type="ECO:0000313" key="4">
    <source>
        <dbReference type="Proteomes" id="UP000738349"/>
    </source>
</evidence>
<organism evidence="3 4">
    <name type="scientific">Dactylonectria macrodidyma</name>
    <dbReference type="NCBI Taxonomy" id="307937"/>
    <lineage>
        <taxon>Eukaryota</taxon>
        <taxon>Fungi</taxon>
        <taxon>Dikarya</taxon>
        <taxon>Ascomycota</taxon>
        <taxon>Pezizomycotina</taxon>
        <taxon>Sordariomycetes</taxon>
        <taxon>Hypocreomycetidae</taxon>
        <taxon>Hypocreales</taxon>
        <taxon>Nectriaceae</taxon>
        <taxon>Dactylonectria</taxon>
    </lineage>
</organism>
<name>A0A9P9FLB5_9HYPO</name>
<gene>
    <name evidence="3" type="ORF">EDB81DRAFT_754136</name>
</gene>
<dbReference type="EMBL" id="JAGMUV010000003">
    <property type="protein sequence ID" value="KAH7165359.1"/>
    <property type="molecule type" value="Genomic_DNA"/>
</dbReference>
<dbReference type="Gene3D" id="6.10.110.10">
    <property type="match status" value="1"/>
</dbReference>
<dbReference type="Proteomes" id="UP000738349">
    <property type="component" value="Unassembled WGS sequence"/>
</dbReference>
<comment type="caution">
    <text evidence="3">The sequence shown here is derived from an EMBL/GenBank/DDBJ whole genome shotgun (WGS) entry which is preliminary data.</text>
</comment>
<dbReference type="InterPro" id="IPR038213">
    <property type="entry name" value="IFI6/IFI27-like_sf"/>
</dbReference>
<dbReference type="OrthoDB" id="10386266at2759"/>
<sequence length="188" mass="20399">MSTPFRSWVIKSRFGFGPLAKTAPSKPKPSLATRSPSTSNLNQAPTPHQITETCRTPQTPKEQLQDGPKNRLSLKGRAQDLLLPIRRSSSAWSSAATDVTKKSTSSVAKFTKGGFYYTSLVLGGMLVICSVLGMIAPRFLLDLLGFSSAGPQPNSVASGWMKEISRTEGHVQKDSLYSKLQQKAMTPK</sequence>
<feature type="compositionally biased region" description="Polar residues" evidence="1">
    <location>
        <begin position="32"/>
        <end position="62"/>
    </location>
</feature>
<accession>A0A9P9FLB5</accession>
<dbReference type="AlphaFoldDB" id="A0A9P9FLB5"/>
<keyword evidence="2" id="KW-0812">Transmembrane</keyword>
<proteinExistence type="predicted"/>
<feature type="transmembrane region" description="Helical" evidence="2">
    <location>
        <begin position="115"/>
        <end position="136"/>
    </location>
</feature>
<keyword evidence="4" id="KW-1185">Reference proteome</keyword>
<keyword evidence="2" id="KW-1133">Transmembrane helix</keyword>
<protein>
    <submittedName>
        <fullName evidence="3">Uncharacterized protein</fullName>
    </submittedName>
</protein>
<evidence type="ECO:0000256" key="1">
    <source>
        <dbReference type="SAM" id="MobiDB-lite"/>
    </source>
</evidence>